<feature type="chain" id="PRO_5016416820" description="Outer membrane protein beta-barrel domain-containing protein" evidence="1">
    <location>
        <begin position="24"/>
        <end position="200"/>
    </location>
</feature>
<dbReference type="OrthoDB" id="1339830at2"/>
<dbReference type="EMBL" id="QLMI01000004">
    <property type="protein sequence ID" value="RAK22622.1"/>
    <property type="molecule type" value="Genomic_DNA"/>
</dbReference>
<dbReference type="Proteomes" id="UP000249620">
    <property type="component" value="Unassembled WGS sequence"/>
</dbReference>
<organism evidence="2 3">
    <name type="scientific">Flavobacterium aquaticum</name>
    <dbReference type="NCBI Taxonomy" id="1236486"/>
    <lineage>
        <taxon>Bacteria</taxon>
        <taxon>Pseudomonadati</taxon>
        <taxon>Bacteroidota</taxon>
        <taxon>Flavobacteriia</taxon>
        <taxon>Flavobacteriales</taxon>
        <taxon>Flavobacteriaceae</taxon>
        <taxon>Flavobacterium</taxon>
    </lineage>
</organism>
<protein>
    <recommendedName>
        <fullName evidence="4">Outer membrane protein beta-barrel domain-containing protein</fullName>
    </recommendedName>
</protein>
<evidence type="ECO:0000313" key="3">
    <source>
        <dbReference type="Proteomes" id="UP000249620"/>
    </source>
</evidence>
<evidence type="ECO:0008006" key="4">
    <source>
        <dbReference type="Google" id="ProtNLM"/>
    </source>
</evidence>
<evidence type="ECO:0000256" key="1">
    <source>
        <dbReference type="SAM" id="SignalP"/>
    </source>
</evidence>
<dbReference type="RefSeq" id="WP_111566846.1">
    <property type="nucleotide sequence ID" value="NZ_QLMI01000004.1"/>
</dbReference>
<keyword evidence="1" id="KW-0732">Signal</keyword>
<keyword evidence="3" id="KW-1185">Reference proteome</keyword>
<comment type="caution">
    <text evidence="2">The sequence shown here is derived from an EMBL/GenBank/DDBJ whole genome shotgun (WGS) entry which is preliminary data.</text>
</comment>
<dbReference type="AlphaFoldDB" id="A0A327YPY2"/>
<proteinExistence type="predicted"/>
<sequence length="200" mass="22327">MKKTYFIIAALLCVLFIPKNSYSQVGIEVNYGLNGVFEPSINDLSHFGGAITYDFDETYGMKIDFASDKFRTKNPLFTEETGIDVTRISLQGTMNVSTAFTRARSYDFFNLLAHAGAGYSLVKSSYNAGNDNLINVVMGLTPRFKITDGLYFAVDTSVILNISQHYNFDGSFAYSDNVNSFTGITYNVTGGIIYKFNEYY</sequence>
<feature type="signal peptide" evidence="1">
    <location>
        <begin position="1"/>
        <end position="23"/>
    </location>
</feature>
<reference evidence="2 3" key="1">
    <citation type="submission" date="2018-06" db="EMBL/GenBank/DDBJ databases">
        <title>Genomic Encyclopedia of Type Strains, Phase III (KMG-III): the genomes of soil and plant-associated and newly described type strains.</title>
        <authorList>
            <person name="Whitman W."/>
        </authorList>
    </citation>
    <scope>NUCLEOTIDE SEQUENCE [LARGE SCALE GENOMIC DNA]</scope>
    <source>
        <strain evidence="2 3">CGMCC 1.12398</strain>
    </source>
</reference>
<accession>A0A327YPY2</accession>
<evidence type="ECO:0000313" key="2">
    <source>
        <dbReference type="EMBL" id="RAK22622.1"/>
    </source>
</evidence>
<gene>
    <name evidence="2" type="ORF">B0I03_104147</name>
</gene>
<name>A0A327YPY2_9FLAO</name>